<sequence>MEKTEVLGTLLQFPHRRNALDNEEVRGLLPLSKGLNKFSTMAPNFCLPGDWMRRRSKTSNSCWTSPAPMPRLSRLLKFVL</sequence>
<dbReference type="AlphaFoldDB" id="A0A2R2MN05"/>
<accession>A0A2R2MN05</accession>
<dbReference type="Proteomes" id="UP000085678">
    <property type="component" value="Unplaced"/>
</dbReference>
<reference evidence="2" key="1">
    <citation type="submission" date="2025-08" db="UniProtKB">
        <authorList>
            <consortium name="RefSeq"/>
        </authorList>
    </citation>
    <scope>IDENTIFICATION</scope>
    <source>
        <tissue evidence="2">Gonads</tissue>
    </source>
</reference>
<evidence type="ECO:0000313" key="1">
    <source>
        <dbReference type="Proteomes" id="UP000085678"/>
    </source>
</evidence>
<evidence type="ECO:0000313" key="2">
    <source>
        <dbReference type="RefSeq" id="XP_023931591.1"/>
    </source>
</evidence>
<dbReference type="RefSeq" id="XP_023931591.1">
    <property type="nucleotide sequence ID" value="XM_024075823.1"/>
</dbReference>
<name>A0A2R2MN05_LINAN</name>
<protein>
    <submittedName>
        <fullName evidence="2">Uncharacterized protein LOC106163712 isoform X3</fullName>
    </submittedName>
</protein>
<keyword evidence="1" id="KW-1185">Reference proteome</keyword>
<organism evidence="1 2">
    <name type="scientific">Lingula anatina</name>
    <name type="common">Brachiopod</name>
    <name type="synonym">Lingula unguis</name>
    <dbReference type="NCBI Taxonomy" id="7574"/>
    <lineage>
        <taxon>Eukaryota</taxon>
        <taxon>Metazoa</taxon>
        <taxon>Spiralia</taxon>
        <taxon>Lophotrochozoa</taxon>
        <taxon>Brachiopoda</taxon>
        <taxon>Linguliformea</taxon>
        <taxon>Lingulata</taxon>
        <taxon>Lingulida</taxon>
        <taxon>Linguloidea</taxon>
        <taxon>Lingulidae</taxon>
        <taxon>Lingula</taxon>
    </lineage>
</organism>
<dbReference type="GeneID" id="106163712"/>
<proteinExistence type="predicted"/>
<gene>
    <name evidence="2" type="primary">LOC106163712</name>
</gene>